<gene>
    <name evidence="9" type="ORF">VCB98_13415</name>
</gene>
<evidence type="ECO:0000313" key="9">
    <source>
        <dbReference type="EMBL" id="MEA5446820.1"/>
    </source>
</evidence>
<dbReference type="InterPro" id="IPR050250">
    <property type="entry name" value="Macrolide_Exporter_MacB"/>
</dbReference>
<feature type="transmembrane region" description="Helical" evidence="7">
    <location>
        <begin position="218"/>
        <end position="240"/>
    </location>
</feature>
<dbReference type="GO" id="GO:0005886">
    <property type="term" value="C:plasma membrane"/>
    <property type="evidence" value="ECO:0007669"/>
    <property type="project" value="UniProtKB-SubCell"/>
</dbReference>
<dbReference type="InterPro" id="IPR003838">
    <property type="entry name" value="ABC3_permease_C"/>
</dbReference>
<accession>A0AAP6MM61</accession>
<keyword evidence="4 7" id="KW-1133">Transmembrane helix</keyword>
<reference evidence="9 10" key="1">
    <citation type="submission" date="2023-12" db="EMBL/GenBank/DDBJ databases">
        <title>Whole-genome sequencing of halo(alkali)philic microorganisms from hypersaline lakes.</title>
        <authorList>
            <person name="Sorokin D.Y."/>
            <person name="Merkel A.Y."/>
            <person name="Messina E."/>
            <person name="Yakimov M."/>
        </authorList>
    </citation>
    <scope>NUCLEOTIDE SEQUENCE [LARGE SCALE GENOMIC DNA]</scope>
    <source>
        <strain evidence="9 10">AB-CW1</strain>
    </source>
</reference>
<proteinExistence type="inferred from homology"/>
<evidence type="ECO:0000256" key="5">
    <source>
        <dbReference type="ARBA" id="ARBA00023136"/>
    </source>
</evidence>
<dbReference type="Proteomes" id="UP001302316">
    <property type="component" value="Unassembled WGS sequence"/>
</dbReference>
<evidence type="ECO:0000256" key="3">
    <source>
        <dbReference type="ARBA" id="ARBA00022692"/>
    </source>
</evidence>
<dbReference type="AlphaFoldDB" id="A0AAP6MM61"/>
<keyword evidence="10" id="KW-1185">Reference proteome</keyword>
<comment type="subcellular location">
    <subcellularLocation>
        <location evidence="1">Cell membrane</location>
        <topology evidence="1">Multi-pass membrane protein</topology>
    </subcellularLocation>
</comment>
<evidence type="ECO:0000256" key="1">
    <source>
        <dbReference type="ARBA" id="ARBA00004651"/>
    </source>
</evidence>
<dbReference type="Pfam" id="PF02687">
    <property type="entry name" value="FtsX"/>
    <property type="match status" value="1"/>
</dbReference>
<dbReference type="PANTHER" id="PTHR30572:SF4">
    <property type="entry name" value="ABC TRANSPORTER PERMEASE YTRF"/>
    <property type="match status" value="1"/>
</dbReference>
<dbReference type="GO" id="GO:0022857">
    <property type="term" value="F:transmembrane transporter activity"/>
    <property type="evidence" value="ECO:0007669"/>
    <property type="project" value="TreeGrafter"/>
</dbReference>
<organism evidence="9 10">
    <name type="scientific">Natronospira elongata</name>
    <dbReference type="NCBI Taxonomy" id="3110268"/>
    <lineage>
        <taxon>Bacteria</taxon>
        <taxon>Pseudomonadati</taxon>
        <taxon>Pseudomonadota</taxon>
        <taxon>Gammaproteobacteria</taxon>
        <taxon>Natronospirales</taxon>
        <taxon>Natronospiraceae</taxon>
        <taxon>Natronospira</taxon>
    </lineage>
</organism>
<evidence type="ECO:0000313" key="10">
    <source>
        <dbReference type="Proteomes" id="UP001302316"/>
    </source>
</evidence>
<keyword evidence="5 7" id="KW-0472">Membrane</keyword>
<comment type="similarity">
    <text evidence="6">Belongs to the ABC-4 integral membrane protein family.</text>
</comment>
<evidence type="ECO:0000259" key="8">
    <source>
        <dbReference type="Pfam" id="PF02687"/>
    </source>
</evidence>
<feature type="transmembrane region" description="Helical" evidence="7">
    <location>
        <begin position="273"/>
        <end position="293"/>
    </location>
</feature>
<dbReference type="PANTHER" id="PTHR30572">
    <property type="entry name" value="MEMBRANE COMPONENT OF TRANSPORTER-RELATED"/>
    <property type="match status" value="1"/>
</dbReference>
<comment type="caution">
    <text evidence="9">The sequence shown here is derived from an EMBL/GenBank/DDBJ whole genome shotgun (WGS) entry which is preliminary data.</text>
</comment>
<evidence type="ECO:0000256" key="4">
    <source>
        <dbReference type="ARBA" id="ARBA00022989"/>
    </source>
</evidence>
<feature type="domain" description="ABC3 transporter permease C-terminal" evidence="8">
    <location>
        <begin position="225"/>
        <end position="327"/>
    </location>
</feature>
<evidence type="ECO:0000256" key="7">
    <source>
        <dbReference type="SAM" id="Phobius"/>
    </source>
</evidence>
<evidence type="ECO:0000256" key="6">
    <source>
        <dbReference type="ARBA" id="ARBA00038076"/>
    </source>
</evidence>
<keyword evidence="2" id="KW-1003">Cell membrane</keyword>
<dbReference type="RefSeq" id="WP_346053377.1">
    <property type="nucleotide sequence ID" value="NZ_JAYGII010000062.1"/>
</dbReference>
<evidence type="ECO:0000256" key="2">
    <source>
        <dbReference type="ARBA" id="ARBA00022475"/>
    </source>
</evidence>
<protein>
    <submittedName>
        <fullName evidence="9">FtsX-like permease family protein</fullName>
    </submittedName>
</protein>
<feature type="non-terminal residue" evidence="9">
    <location>
        <position position="1"/>
    </location>
</feature>
<name>A0AAP6MM61_9GAMM</name>
<keyword evidence="3 7" id="KW-0812">Transmembrane</keyword>
<dbReference type="EMBL" id="JAYGII010000062">
    <property type="protein sequence ID" value="MEA5446820.1"/>
    <property type="molecule type" value="Genomic_DNA"/>
</dbReference>
<feature type="transmembrane region" description="Helical" evidence="7">
    <location>
        <begin position="305"/>
        <end position="324"/>
    </location>
</feature>
<sequence>PVPAGSMASFRATDEAIRDFRQGIRERLNGVDGIRNLGFAGRMPGSDHLMFQTIRAADDAEIEAPGIAVGWDPDAMDILGLRLLHGQLPEEPDRELAVVNRHLAEQFWGRTDVVGEFVEQTTGGFGGSSEAEPMEIVAVVEDIHFGHPRDPMRPTVLLADGGMAYFAALLIDGEVNREQLDAAIGEFLLNHEIPLEIERVQSLEDAFTDRFAQDRSRVWMTGLGAVIVLIMAVLGFYGTLRFLMQGHRFEFALRSAVGAGPGSLYKDAMRHGLTLAAPGLLIGLPIAVLAVVSLSDYLGAMDARVWPAALMAAVLLTAALVLAIHPIARQAAGQDPAPALRGE</sequence>